<sequence length="315" mass="33228">MILIDADALSATLDPRILVEALRAGHLGEVPAVERLYLPEPGAENDLLVWSGWRRREGVVVKAATVFPGNAATGRQNIHSVALLFDGEAGAPLAVIHGEAFTRMKTAADSALAADLLARPDCETLTLIGAGGQAETHARFLLAMRPTIRRVTICNRTPARAEAVAARLGVLGIEAETSADVETAVRRADILSCLTASAVPVFEGDWLAPGAHVDLVGGFTPQMREADDTAIRRARLFADTRRFTLDTCGDFAQAIAAGAMTRDGVAADLFELAEDPARGRRGAEEITLFKNGGGGHLDLMAARALFDLAASSAGR</sequence>
<reference evidence="2" key="1">
    <citation type="journal article" date="2014" name="Int. J. Syst. Evol. Microbiol.">
        <title>Complete genome sequence of Corynebacterium casei LMG S-19264T (=DSM 44701T), isolated from a smear-ripened cheese.</title>
        <authorList>
            <consortium name="US DOE Joint Genome Institute (JGI-PGF)"/>
            <person name="Walter F."/>
            <person name="Albersmeier A."/>
            <person name="Kalinowski J."/>
            <person name="Ruckert C."/>
        </authorList>
    </citation>
    <scope>NUCLEOTIDE SEQUENCE</scope>
    <source>
        <strain evidence="2">CGMCC 1.15367</strain>
    </source>
</reference>
<gene>
    <name evidence="2" type="ORF">GCM10011390_20360</name>
</gene>
<dbReference type="EMBL" id="BMIQ01000003">
    <property type="protein sequence ID" value="GGE01404.1"/>
    <property type="molecule type" value="Genomic_DNA"/>
</dbReference>
<dbReference type="PANTHER" id="PTHR13812">
    <property type="entry name" value="KETIMINE REDUCTASE MU-CRYSTALLIN"/>
    <property type="match status" value="1"/>
</dbReference>
<evidence type="ECO:0000313" key="3">
    <source>
        <dbReference type="Proteomes" id="UP000644699"/>
    </source>
</evidence>
<dbReference type="Proteomes" id="UP000644699">
    <property type="component" value="Unassembled WGS sequence"/>
</dbReference>
<dbReference type="Gene3D" id="3.30.1780.10">
    <property type="entry name" value="ornithine cyclodeaminase, domain 1"/>
    <property type="match status" value="1"/>
</dbReference>
<name>A0A917E3Z5_9HYPH</name>
<dbReference type="GO" id="GO:0019752">
    <property type="term" value="P:carboxylic acid metabolic process"/>
    <property type="evidence" value="ECO:0007669"/>
    <property type="project" value="UniProtKB-ARBA"/>
</dbReference>
<dbReference type="InterPro" id="IPR023401">
    <property type="entry name" value="ODC_N"/>
</dbReference>
<dbReference type="Pfam" id="PF02423">
    <property type="entry name" value="OCD_Mu_crystall"/>
    <property type="match status" value="1"/>
</dbReference>
<dbReference type="Gene3D" id="3.40.50.720">
    <property type="entry name" value="NAD(P)-binding Rossmann-like Domain"/>
    <property type="match status" value="1"/>
</dbReference>
<reference evidence="2" key="2">
    <citation type="submission" date="2020-09" db="EMBL/GenBank/DDBJ databases">
        <authorList>
            <person name="Sun Q."/>
            <person name="Zhou Y."/>
        </authorList>
    </citation>
    <scope>NUCLEOTIDE SEQUENCE</scope>
    <source>
        <strain evidence="2">CGMCC 1.15367</strain>
    </source>
</reference>
<accession>A0A917E3Z5</accession>
<proteinExistence type="inferred from homology"/>
<comment type="similarity">
    <text evidence="1">Belongs to the ornithine cyclodeaminase/mu-crystallin family.</text>
</comment>
<dbReference type="GO" id="GO:0016491">
    <property type="term" value="F:oxidoreductase activity"/>
    <property type="evidence" value="ECO:0007669"/>
    <property type="project" value="UniProtKB-ARBA"/>
</dbReference>
<dbReference type="PIRSF" id="PIRSF001439">
    <property type="entry name" value="CryM"/>
    <property type="match status" value="1"/>
</dbReference>
<dbReference type="FunFam" id="3.40.50.720:FF:000311">
    <property type="entry name" value="Ornithine cyclodeaminase"/>
    <property type="match status" value="1"/>
</dbReference>
<evidence type="ECO:0000256" key="1">
    <source>
        <dbReference type="ARBA" id="ARBA00008903"/>
    </source>
</evidence>
<dbReference type="RefSeq" id="WP_188908155.1">
    <property type="nucleotide sequence ID" value="NZ_BMIQ01000003.1"/>
</dbReference>
<dbReference type="PANTHER" id="PTHR13812:SF19">
    <property type="entry name" value="KETIMINE REDUCTASE MU-CRYSTALLIN"/>
    <property type="match status" value="1"/>
</dbReference>
<dbReference type="InterPro" id="IPR003462">
    <property type="entry name" value="ODC_Mu_crystall"/>
</dbReference>
<protein>
    <submittedName>
        <fullName evidence="2">Ornithine cyclodeaminase</fullName>
    </submittedName>
</protein>
<dbReference type="AlphaFoldDB" id="A0A917E3Z5"/>
<dbReference type="SUPFAM" id="SSF51735">
    <property type="entry name" value="NAD(P)-binding Rossmann-fold domains"/>
    <property type="match status" value="1"/>
</dbReference>
<keyword evidence="3" id="KW-1185">Reference proteome</keyword>
<comment type="caution">
    <text evidence="2">The sequence shown here is derived from an EMBL/GenBank/DDBJ whole genome shotgun (WGS) entry which is preliminary data.</text>
</comment>
<organism evidence="2 3">
    <name type="scientific">Aureimonas endophytica</name>
    <dbReference type="NCBI Taxonomy" id="2027858"/>
    <lineage>
        <taxon>Bacteria</taxon>
        <taxon>Pseudomonadati</taxon>
        <taxon>Pseudomonadota</taxon>
        <taxon>Alphaproteobacteria</taxon>
        <taxon>Hyphomicrobiales</taxon>
        <taxon>Aurantimonadaceae</taxon>
        <taxon>Aureimonas</taxon>
    </lineage>
</organism>
<dbReference type="InterPro" id="IPR036291">
    <property type="entry name" value="NAD(P)-bd_dom_sf"/>
</dbReference>
<dbReference type="GO" id="GO:0005737">
    <property type="term" value="C:cytoplasm"/>
    <property type="evidence" value="ECO:0007669"/>
    <property type="project" value="TreeGrafter"/>
</dbReference>
<evidence type="ECO:0000313" key="2">
    <source>
        <dbReference type="EMBL" id="GGE01404.1"/>
    </source>
</evidence>